<dbReference type="InterPro" id="IPR036271">
    <property type="entry name" value="Tet_transcr_reg_TetR-rel_C_sf"/>
</dbReference>
<dbReference type="SUPFAM" id="SSF46689">
    <property type="entry name" value="Homeodomain-like"/>
    <property type="match status" value="1"/>
</dbReference>
<dbReference type="Pfam" id="PF17932">
    <property type="entry name" value="TetR_C_24"/>
    <property type="match status" value="1"/>
</dbReference>
<proteinExistence type="predicted"/>
<protein>
    <submittedName>
        <fullName evidence="4">Transcriptional regulator, TetR family</fullName>
    </submittedName>
</protein>
<reference evidence="4 5" key="1">
    <citation type="submission" date="2017-05" db="EMBL/GenBank/DDBJ databases">
        <authorList>
            <person name="Varghese N."/>
            <person name="Submissions S."/>
        </authorList>
    </citation>
    <scope>NUCLEOTIDE SEQUENCE [LARGE SCALE GENOMIC DNA]</scope>
    <source>
        <strain evidence="4 5">DSM 15522</strain>
    </source>
</reference>
<dbReference type="EMBL" id="FXUB01000001">
    <property type="protein sequence ID" value="SMP04796.1"/>
    <property type="molecule type" value="Genomic_DNA"/>
</dbReference>
<dbReference type="Gene3D" id="1.10.10.60">
    <property type="entry name" value="Homeodomain-like"/>
    <property type="match status" value="1"/>
</dbReference>
<evidence type="ECO:0000259" key="3">
    <source>
        <dbReference type="PROSITE" id="PS50977"/>
    </source>
</evidence>
<dbReference type="RefSeq" id="WP_283399759.1">
    <property type="nucleotide sequence ID" value="NZ_FXUB01000001.1"/>
</dbReference>
<gene>
    <name evidence="4" type="ORF">SAMN06265339_0250</name>
</gene>
<feature type="DNA-binding region" description="H-T-H motif" evidence="2">
    <location>
        <begin position="22"/>
        <end position="41"/>
    </location>
</feature>
<dbReference type="InterPro" id="IPR041490">
    <property type="entry name" value="KstR2_TetR_C"/>
</dbReference>
<dbReference type="InterPro" id="IPR001647">
    <property type="entry name" value="HTH_TetR"/>
</dbReference>
<evidence type="ECO:0000256" key="2">
    <source>
        <dbReference type="PROSITE-ProRule" id="PRU00335"/>
    </source>
</evidence>
<keyword evidence="1 2" id="KW-0238">DNA-binding</keyword>
<feature type="domain" description="HTH tetR-type" evidence="3">
    <location>
        <begin position="1"/>
        <end position="59"/>
    </location>
</feature>
<dbReference type="SUPFAM" id="SSF48498">
    <property type="entry name" value="Tetracyclin repressor-like, C-terminal domain"/>
    <property type="match status" value="1"/>
</dbReference>
<dbReference type="InterPro" id="IPR009057">
    <property type="entry name" value="Homeodomain-like_sf"/>
</dbReference>
<dbReference type="Pfam" id="PF00440">
    <property type="entry name" value="TetR_N"/>
    <property type="match status" value="1"/>
</dbReference>
<dbReference type="PROSITE" id="PS50977">
    <property type="entry name" value="HTH_TETR_2"/>
    <property type="match status" value="1"/>
</dbReference>
<dbReference type="Proteomes" id="UP001157911">
    <property type="component" value="Unassembled WGS sequence"/>
</dbReference>
<evidence type="ECO:0000313" key="4">
    <source>
        <dbReference type="EMBL" id="SMP04796.1"/>
    </source>
</evidence>
<sequence>MKEKIIKAAEEVFSERGFHETKIYQIAEKAGVSVGTIYRFFESKEELYLTVVHSKLSKLEEEVKKAVSGKSPTLALKSYISAVIDFFLKEDGFFKLFIREVGVFSVVDEERFKISEWYRNYLKNLSSIIKKGIETGEFRKSDPYALSLAVSGVLKNMIYCHSKGMLNGDTEYLKKEIEDFILNGLLNK</sequence>
<comment type="caution">
    <text evidence="4">The sequence shown here is derived from an EMBL/GenBank/DDBJ whole genome shotgun (WGS) entry which is preliminary data.</text>
</comment>
<dbReference type="PANTHER" id="PTHR43479:SF11">
    <property type="entry name" value="ACREF_ENVCD OPERON REPRESSOR-RELATED"/>
    <property type="match status" value="1"/>
</dbReference>
<dbReference type="PRINTS" id="PR00455">
    <property type="entry name" value="HTHTETR"/>
</dbReference>
<evidence type="ECO:0000313" key="5">
    <source>
        <dbReference type="Proteomes" id="UP001157911"/>
    </source>
</evidence>
<organism evidence="4 5">
    <name type="scientific">Desulfurobacterium pacificum</name>
    <dbReference type="NCBI Taxonomy" id="240166"/>
    <lineage>
        <taxon>Bacteria</taxon>
        <taxon>Pseudomonadati</taxon>
        <taxon>Aquificota</taxon>
        <taxon>Aquificia</taxon>
        <taxon>Desulfurobacteriales</taxon>
        <taxon>Desulfurobacteriaceae</taxon>
        <taxon>Desulfurobacterium</taxon>
    </lineage>
</organism>
<dbReference type="PANTHER" id="PTHR43479">
    <property type="entry name" value="ACREF/ENVCD OPERON REPRESSOR-RELATED"/>
    <property type="match status" value="1"/>
</dbReference>
<keyword evidence="5" id="KW-1185">Reference proteome</keyword>
<evidence type="ECO:0000256" key="1">
    <source>
        <dbReference type="ARBA" id="ARBA00023125"/>
    </source>
</evidence>
<dbReference type="InterPro" id="IPR050624">
    <property type="entry name" value="HTH-type_Tx_Regulator"/>
</dbReference>
<name>A0ABY1NB08_9BACT</name>
<accession>A0ABY1NB08</accession>
<dbReference type="Gene3D" id="1.10.357.10">
    <property type="entry name" value="Tetracycline Repressor, domain 2"/>
    <property type="match status" value="1"/>
</dbReference>